<evidence type="ECO:0000256" key="3">
    <source>
        <dbReference type="ARBA" id="ARBA00022448"/>
    </source>
</evidence>
<accession>A0A931YDF3</accession>
<comment type="similarity">
    <text evidence="2">Belongs to the CorA metal ion transporter (MIT) (TC 1.A.35) family.</text>
</comment>
<dbReference type="Gene3D" id="1.20.58.340">
    <property type="entry name" value="Magnesium transport protein CorA, transmembrane region"/>
    <property type="match status" value="2"/>
</dbReference>
<evidence type="ECO:0000256" key="4">
    <source>
        <dbReference type="ARBA" id="ARBA00022475"/>
    </source>
</evidence>
<name>A0A931YDF3_9BACT</name>
<dbReference type="CDD" id="cd12822">
    <property type="entry name" value="TmCorA-like"/>
    <property type="match status" value="1"/>
</dbReference>
<keyword evidence="6 8" id="KW-1133">Transmembrane helix</keyword>
<dbReference type="EMBL" id="JACPHQ010000014">
    <property type="protein sequence ID" value="MBI2465817.1"/>
    <property type="molecule type" value="Genomic_DNA"/>
</dbReference>
<dbReference type="SUPFAM" id="SSF143865">
    <property type="entry name" value="CorA soluble domain-like"/>
    <property type="match status" value="1"/>
</dbReference>
<comment type="subcellular location">
    <subcellularLocation>
        <location evidence="1">Cell membrane</location>
        <topology evidence="1">Multi-pass membrane protein</topology>
    </subcellularLocation>
</comment>
<dbReference type="InterPro" id="IPR045863">
    <property type="entry name" value="CorA_TM1_TM2"/>
</dbReference>
<dbReference type="GO" id="GO:0050897">
    <property type="term" value="F:cobalt ion binding"/>
    <property type="evidence" value="ECO:0007669"/>
    <property type="project" value="TreeGrafter"/>
</dbReference>
<evidence type="ECO:0000313" key="10">
    <source>
        <dbReference type="Proteomes" id="UP000709672"/>
    </source>
</evidence>
<protein>
    <submittedName>
        <fullName evidence="9">Magnesium transporter CorA family protein</fullName>
    </submittedName>
</protein>
<dbReference type="GO" id="GO:0005886">
    <property type="term" value="C:plasma membrane"/>
    <property type="evidence" value="ECO:0007669"/>
    <property type="project" value="UniProtKB-SubCell"/>
</dbReference>
<dbReference type="GO" id="GO:0015087">
    <property type="term" value="F:cobalt ion transmembrane transporter activity"/>
    <property type="evidence" value="ECO:0007669"/>
    <property type="project" value="TreeGrafter"/>
</dbReference>
<dbReference type="GO" id="GO:0000287">
    <property type="term" value="F:magnesium ion binding"/>
    <property type="evidence" value="ECO:0007669"/>
    <property type="project" value="TreeGrafter"/>
</dbReference>
<feature type="transmembrane region" description="Helical" evidence="8">
    <location>
        <begin position="277"/>
        <end position="297"/>
    </location>
</feature>
<organism evidence="9 10">
    <name type="scientific">Candidatus Sungiibacteriota bacterium</name>
    <dbReference type="NCBI Taxonomy" id="2750080"/>
    <lineage>
        <taxon>Bacteria</taxon>
        <taxon>Candidatus Sungiibacteriota</taxon>
    </lineage>
</organism>
<comment type="caution">
    <text evidence="9">The sequence shown here is derived from an EMBL/GenBank/DDBJ whole genome shotgun (WGS) entry which is preliminary data.</text>
</comment>
<feature type="transmembrane region" description="Helical" evidence="8">
    <location>
        <begin position="245"/>
        <end position="265"/>
    </location>
</feature>
<dbReference type="PANTHER" id="PTHR46494">
    <property type="entry name" value="CORA FAMILY METAL ION TRANSPORTER (EUROFUNG)"/>
    <property type="match status" value="1"/>
</dbReference>
<keyword evidence="7 8" id="KW-0472">Membrane</keyword>
<dbReference type="SUPFAM" id="SSF144083">
    <property type="entry name" value="Magnesium transport protein CorA, transmembrane region"/>
    <property type="match status" value="1"/>
</dbReference>
<evidence type="ECO:0000256" key="6">
    <source>
        <dbReference type="ARBA" id="ARBA00022989"/>
    </source>
</evidence>
<keyword evidence="5 8" id="KW-0812">Transmembrane</keyword>
<evidence type="ECO:0000256" key="8">
    <source>
        <dbReference type="SAM" id="Phobius"/>
    </source>
</evidence>
<dbReference type="PANTHER" id="PTHR46494:SF1">
    <property type="entry name" value="CORA FAMILY METAL ION TRANSPORTER (EUROFUNG)"/>
    <property type="match status" value="1"/>
</dbReference>
<evidence type="ECO:0000256" key="7">
    <source>
        <dbReference type="ARBA" id="ARBA00023136"/>
    </source>
</evidence>
<dbReference type="InterPro" id="IPR045861">
    <property type="entry name" value="CorA_cytoplasmic_dom"/>
</dbReference>
<sequence>MTTIKTPNVTWLDIKNPSPKELKYLAENYGVHPLILEALAKPTVRSQAEDYNGYVYLVLHFPVFNRAKKVSEPVEVDFILTPDTLISVRYENLEPLENFLQKCKSPAGSWRANILSKGTIYLFYYLIKEMYSFSLRQLDHMDEKIDAIEEAIFSGHHKEMLLALSLARSDVLNFLRTLRPQSSVLESLLARTDSFENKAQPYLTDLLGEHRRVLDQAENNRETIEGLQTTNASLLDHKTGEIMKVLTIMAFVTFPLTLLANIFSMNTVVMPIAGQPYDFWIIIGIMLLAVALFFGFFKSKKWL</sequence>
<proteinExistence type="inferred from homology"/>
<dbReference type="InterPro" id="IPR002523">
    <property type="entry name" value="MgTranspt_CorA/ZnTranspt_ZntB"/>
</dbReference>
<keyword evidence="4" id="KW-1003">Cell membrane</keyword>
<reference evidence="9" key="1">
    <citation type="submission" date="2020-07" db="EMBL/GenBank/DDBJ databases">
        <title>Huge and variable diversity of episymbiotic CPR bacteria and DPANN archaea in groundwater ecosystems.</title>
        <authorList>
            <person name="He C.Y."/>
            <person name="Keren R."/>
            <person name="Whittaker M."/>
            <person name="Farag I.F."/>
            <person name="Doudna J."/>
            <person name="Cate J.H.D."/>
            <person name="Banfield J.F."/>
        </authorList>
    </citation>
    <scope>NUCLEOTIDE SEQUENCE</scope>
    <source>
        <strain evidence="9">NC_groundwater_418_Ag_B-0.1um_45_10</strain>
    </source>
</reference>
<keyword evidence="3" id="KW-0813">Transport</keyword>
<dbReference type="Proteomes" id="UP000709672">
    <property type="component" value="Unassembled WGS sequence"/>
</dbReference>
<evidence type="ECO:0000256" key="5">
    <source>
        <dbReference type="ARBA" id="ARBA00022692"/>
    </source>
</evidence>
<evidence type="ECO:0000256" key="1">
    <source>
        <dbReference type="ARBA" id="ARBA00004651"/>
    </source>
</evidence>
<dbReference type="Gene3D" id="3.30.460.20">
    <property type="entry name" value="CorA soluble domain-like"/>
    <property type="match status" value="1"/>
</dbReference>
<dbReference type="AlphaFoldDB" id="A0A931YDF3"/>
<dbReference type="GO" id="GO:0015095">
    <property type="term" value="F:magnesium ion transmembrane transporter activity"/>
    <property type="evidence" value="ECO:0007669"/>
    <property type="project" value="TreeGrafter"/>
</dbReference>
<gene>
    <name evidence="9" type="ORF">HYV66_01135</name>
</gene>
<evidence type="ECO:0000256" key="2">
    <source>
        <dbReference type="ARBA" id="ARBA00009765"/>
    </source>
</evidence>
<evidence type="ECO:0000313" key="9">
    <source>
        <dbReference type="EMBL" id="MBI2465817.1"/>
    </source>
</evidence>
<dbReference type="Pfam" id="PF01544">
    <property type="entry name" value="CorA"/>
    <property type="match status" value="1"/>
</dbReference>